<feature type="compositionally biased region" description="Low complexity" evidence="1">
    <location>
        <begin position="60"/>
        <end position="72"/>
    </location>
</feature>
<feature type="compositionally biased region" description="Basic and acidic residues" evidence="1">
    <location>
        <begin position="77"/>
        <end position="87"/>
    </location>
</feature>
<dbReference type="AlphaFoldDB" id="A0A7S0EC39"/>
<evidence type="ECO:0000256" key="1">
    <source>
        <dbReference type="SAM" id="MobiDB-lite"/>
    </source>
</evidence>
<accession>A0A7S0EC39</accession>
<feature type="compositionally biased region" description="Gly residues" evidence="1">
    <location>
        <begin position="39"/>
        <end position="50"/>
    </location>
</feature>
<dbReference type="EMBL" id="HBEP01012050">
    <property type="protein sequence ID" value="CAD8480799.1"/>
    <property type="molecule type" value="Transcribed_RNA"/>
</dbReference>
<feature type="compositionally biased region" description="Basic and acidic residues" evidence="1">
    <location>
        <begin position="175"/>
        <end position="185"/>
    </location>
</feature>
<feature type="region of interest" description="Disordered" evidence="1">
    <location>
        <begin position="10"/>
        <end position="87"/>
    </location>
</feature>
<organism evidence="2">
    <name type="scientific">Phaeocystis antarctica</name>
    <dbReference type="NCBI Taxonomy" id="33657"/>
    <lineage>
        <taxon>Eukaryota</taxon>
        <taxon>Haptista</taxon>
        <taxon>Haptophyta</taxon>
        <taxon>Prymnesiophyceae</taxon>
        <taxon>Phaeocystales</taxon>
        <taxon>Phaeocystaceae</taxon>
        <taxon>Phaeocystis</taxon>
    </lineage>
</organism>
<sequence length="185" mass="20494">MLQRIIQELQRARGGEQADSYGDDGSYFEDNISFSNGSSRGGSSRGGSSRGGSSQLSYDSMASSRSRAMMSSVGSIRPEHTSLPMRDHDNLLKDKYAAQYEVRKVVPPEDVRERQIRELQAKLLRGHADYMEGGEGAPTQIGSVQTRTKSMLANARDPTNKTLLSDMPLKSHFGKASDHERDMRH</sequence>
<feature type="region of interest" description="Disordered" evidence="1">
    <location>
        <begin position="154"/>
        <end position="185"/>
    </location>
</feature>
<protein>
    <submittedName>
        <fullName evidence="2">Uncharacterized protein</fullName>
    </submittedName>
</protein>
<evidence type="ECO:0000313" key="2">
    <source>
        <dbReference type="EMBL" id="CAD8480799.1"/>
    </source>
</evidence>
<reference evidence="2" key="1">
    <citation type="submission" date="2021-01" db="EMBL/GenBank/DDBJ databases">
        <authorList>
            <person name="Corre E."/>
            <person name="Pelletier E."/>
            <person name="Niang G."/>
            <person name="Scheremetjew M."/>
            <person name="Finn R."/>
            <person name="Kale V."/>
            <person name="Holt S."/>
            <person name="Cochrane G."/>
            <person name="Meng A."/>
            <person name="Brown T."/>
            <person name="Cohen L."/>
        </authorList>
    </citation>
    <scope>NUCLEOTIDE SEQUENCE</scope>
    <source>
        <strain evidence="2">CCMP1374</strain>
    </source>
</reference>
<proteinExistence type="predicted"/>
<name>A0A7S0EC39_9EUKA</name>
<gene>
    <name evidence="2" type="ORF">PANT1444_LOCUS6785</name>
</gene>